<keyword evidence="3 6" id="KW-0812">Transmembrane</keyword>
<comment type="subcellular location">
    <subcellularLocation>
        <location evidence="1">Cell membrane</location>
        <topology evidence="1">Multi-pass membrane protein</topology>
    </subcellularLocation>
</comment>
<dbReference type="InterPro" id="IPR017039">
    <property type="entry name" value="Virul_fac_BrkB"/>
</dbReference>
<proteinExistence type="predicted"/>
<dbReference type="PANTHER" id="PTHR30213:SF0">
    <property type="entry name" value="UPF0761 MEMBRANE PROTEIN YIHY"/>
    <property type="match status" value="1"/>
</dbReference>
<evidence type="ECO:0000256" key="4">
    <source>
        <dbReference type="ARBA" id="ARBA00022989"/>
    </source>
</evidence>
<keyword evidence="2" id="KW-1003">Cell membrane</keyword>
<evidence type="ECO:0000313" key="10">
    <source>
        <dbReference type="Proteomes" id="UP000044026"/>
    </source>
</evidence>
<feature type="transmembrane region" description="Helical" evidence="6">
    <location>
        <begin position="158"/>
        <end position="182"/>
    </location>
</feature>
<evidence type="ECO:0000313" key="11">
    <source>
        <dbReference type="Proteomes" id="UP000243136"/>
    </source>
</evidence>
<dbReference type="EMBL" id="CP022389">
    <property type="protein sequence ID" value="ATA93141.1"/>
    <property type="molecule type" value="Genomic_DNA"/>
</dbReference>
<evidence type="ECO:0000256" key="3">
    <source>
        <dbReference type="ARBA" id="ARBA00022692"/>
    </source>
</evidence>
<evidence type="ECO:0000313" key="9">
    <source>
        <dbReference type="EMBL" id="CEN33428.1"/>
    </source>
</evidence>
<evidence type="ECO:0000313" key="8">
    <source>
        <dbReference type="EMBL" id="ATA93141.1"/>
    </source>
</evidence>
<dbReference type="PANTHER" id="PTHR30213">
    <property type="entry name" value="INNER MEMBRANE PROTEIN YHJD"/>
    <property type="match status" value="1"/>
</dbReference>
<protein>
    <submittedName>
        <fullName evidence="9">Putative ribonuclease-like protein yfkH</fullName>
    </submittedName>
    <submittedName>
        <fullName evidence="7">YihY/virulence factor BrkB family protein</fullName>
    </submittedName>
</protein>
<dbReference type="PIRSF" id="PIRSF035875">
    <property type="entry name" value="RNase_BN"/>
    <property type="match status" value="1"/>
</dbReference>
<dbReference type="Proteomes" id="UP000243753">
    <property type="component" value="Chromosome"/>
</dbReference>
<feature type="transmembrane region" description="Helical" evidence="6">
    <location>
        <begin position="123"/>
        <end position="146"/>
    </location>
</feature>
<sequence>MIPKLEKKLQSIPVLGRLVSFLKKIRLGKHPFSLYDLIELYVVGIVEGAVTYRASAISYSFFVAIFPFLLFVLNLIPYVPIEDFQQDFWIFLDGLLPPGTNEFFADIFFDIANKRRAGLLSSVFLLSIFLMTNGVVAIFGGFEYSYHVKNPRNMFRQYFVALGVTIILALLLLFVVILFLAYGVYVVPYMEKTGIFRSSESLLWWSKVGAVFLISYFATSFLYYFGTKDGKKNRFFSVGSLFTTLLFGLTTYLFGLYIENFSQYNQLYGSIGALLIFLFYTWLNSNILLLGFELNATLLRLKKTS</sequence>
<evidence type="ECO:0000313" key="7">
    <source>
        <dbReference type="EMBL" id="ATA91128.1"/>
    </source>
</evidence>
<gene>
    <name evidence="9" type="ORF">CCAN12_420012</name>
    <name evidence="8" type="ORF">CGC54_01665</name>
    <name evidence="7" type="ORF">CGC56_02480</name>
</gene>
<dbReference type="RefSeq" id="WP_013997475.1">
    <property type="nucleotide sequence ID" value="NZ_BOQI01000006.1"/>
</dbReference>
<evidence type="ECO:0000256" key="1">
    <source>
        <dbReference type="ARBA" id="ARBA00004651"/>
    </source>
</evidence>
<organism evidence="9 10">
    <name type="scientific">Capnocytophaga canimorsus</name>
    <dbReference type="NCBI Taxonomy" id="28188"/>
    <lineage>
        <taxon>Bacteria</taxon>
        <taxon>Pseudomonadati</taxon>
        <taxon>Bacteroidota</taxon>
        <taxon>Flavobacteriia</taxon>
        <taxon>Flavobacteriales</taxon>
        <taxon>Flavobacteriaceae</taxon>
        <taxon>Capnocytophaga</taxon>
    </lineage>
</organism>
<feature type="transmembrane region" description="Helical" evidence="6">
    <location>
        <begin position="202"/>
        <end position="223"/>
    </location>
</feature>
<evidence type="ECO:0000313" key="12">
    <source>
        <dbReference type="Proteomes" id="UP000243753"/>
    </source>
</evidence>
<keyword evidence="5 6" id="KW-0472">Membrane</keyword>
<dbReference type="AlphaFoldDB" id="A0A0B7H703"/>
<keyword evidence="4 6" id="KW-1133">Transmembrane helix</keyword>
<reference evidence="11 12" key="3">
    <citation type="submission" date="2017-06" db="EMBL/GenBank/DDBJ databases">
        <title>Capnocytophaga spp. assemblies.</title>
        <authorList>
            <person name="Gulvik C.A."/>
        </authorList>
    </citation>
    <scope>NUCLEOTIDE SEQUENCE [LARGE SCALE GENOMIC DNA]</scope>
    <source>
        <strain evidence="12">H3936</strain>
        <strain evidence="11">H5594</strain>
    </source>
</reference>
<name>A0A0B7H703_9FLAO</name>
<accession>A0A0B7H703</accession>
<reference evidence="7" key="2">
    <citation type="journal article" date="2017" name="Genome Announc.">
        <title>Twelve Complete Reference Genomes of Clinical Isolates in the Capnocytophaga Genus.</title>
        <authorList>
            <person name="Villarma A."/>
            <person name="Gulvik C.A."/>
            <person name="Rowe L.A."/>
            <person name="Sheth M."/>
            <person name="Juieng P."/>
            <person name="Nicholson A.C."/>
            <person name="Loparev V.N."/>
            <person name="McQuiston J.R."/>
        </authorList>
    </citation>
    <scope>NUCLEOTIDE SEQUENCE</scope>
    <source>
        <strain evidence="8">H3936</strain>
        <strain evidence="7">H5594</strain>
    </source>
</reference>
<evidence type="ECO:0000256" key="5">
    <source>
        <dbReference type="ARBA" id="ARBA00023136"/>
    </source>
</evidence>
<dbReference type="GO" id="GO:0005886">
    <property type="term" value="C:plasma membrane"/>
    <property type="evidence" value="ECO:0007669"/>
    <property type="project" value="UniProtKB-SubCell"/>
</dbReference>
<dbReference type="Proteomes" id="UP000044026">
    <property type="component" value="Unassembled WGS sequence"/>
</dbReference>
<evidence type="ECO:0000256" key="6">
    <source>
        <dbReference type="SAM" id="Phobius"/>
    </source>
</evidence>
<dbReference type="Pfam" id="PF03631">
    <property type="entry name" value="Virul_fac_BrkB"/>
    <property type="match status" value="1"/>
</dbReference>
<feature type="transmembrane region" description="Helical" evidence="6">
    <location>
        <begin position="270"/>
        <end position="292"/>
    </location>
</feature>
<dbReference type="EMBL" id="CDOE01000037">
    <property type="protein sequence ID" value="CEN33428.1"/>
    <property type="molecule type" value="Genomic_DNA"/>
</dbReference>
<dbReference type="EMBL" id="CP022388">
    <property type="protein sequence ID" value="ATA91128.1"/>
    <property type="molecule type" value="Genomic_DNA"/>
</dbReference>
<dbReference type="Proteomes" id="UP000243136">
    <property type="component" value="Chromosome"/>
</dbReference>
<feature type="transmembrane region" description="Helical" evidence="6">
    <location>
        <begin position="235"/>
        <end position="258"/>
    </location>
</feature>
<dbReference type="OMA" id="AIQEEWP"/>
<feature type="transmembrane region" description="Helical" evidence="6">
    <location>
        <begin position="59"/>
        <end position="79"/>
    </location>
</feature>
<reference evidence="9 10" key="1">
    <citation type="submission" date="2015-01" db="EMBL/GenBank/DDBJ databases">
        <authorList>
            <person name="Xiang T."/>
            <person name="Song Y."/>
            <person name="Huang L."/>
            <person name="Wang B."/>
            <person name="Wu P."/>
        </authorList>
    </citation>
    <scope>NUCLEOTIDE SEQUENCE [LARGE SCALE GENOMIC DNA]</scope>
    <source>
        <strain evidence="9 10">Cc12</strain>
    </source>
</reference>
<dbReference type="GeneID" id="69579835"/>
<evidence type="ECO:0000256" key="2">
    <source>
        <dbReference type="ARBA" id="ARBA00022475"/>
    </source>
</evidence>